<evidence type="ECO:0000256" key="3">
    <source>
        <dbReference type="ARBA" id="ARBA00007931"/>
    </source>
</evidence>
<evidence type="ECO:0000256" key="5">
    <source>
        <dbReference type="ARBA" id="ARBA00022670"/>
    </source>
</evidence>
<feature type="transmembrane region" description="Helical" evidence="13">
    <location>
        <begin position="53"/>
        <end position="79"/>
    </location>
</feature>
<dbReference type="EMBL" id="JAPKFM010000002">
    <property type="protein sequence ID" value="MCX2962866.1"/>
    <property type="molecule type" value="Genomic_DNA"/>
</dbReference>
<protein>
    <submittedName>
        <fullName evidence="15">Site-2 protease family protein</fullName>
    </submittedName>
</protein>
<dbReference type="PANTHER" id="PTHR35864">
    <property type="entry name" value="ZINC METALLOPROTEASE MJ0611-RELATED"/>
    <property type="match status" value="1"/>
</dbReference>
<evidence type="ECO:0000256" key="11">
    <source>
        <dbReference type="ARBA" id="ARBA00023049"/>
    </source>
</evidence>
<evidence type="ECO:0000256" key="6">
    <source>
        <dbReference type="ARBA" id="ARBA00022692"/>
    </source>
</evidence>
<evidence type="ECO:0000256" key="4">
    <source>
        <dbReference type="ARBA" id="ARBA00022475"/>
    </source>
</evidence>
<comment type="cofactor">
    <cofactor evidence="1">
        <name>Zn(2+)</name>
        <dbReference type="ChEBI" id="CHEBI:29105"/>
    </cofactor>
</comment>
<name>A0A9X3D301_9ACTN</name>
<evidence type="ECO:0000256" key="9">
    <source>
        <dbReference type="ARBA" id="ARBA00022833"/>
    </source>
</evidence>
<evidence type="ECO:0000313" key="15">
    <source>
        <dbReference type="EMBL" id="MCX2962866.1"/>
    </source>
</evidence>
<keyword evidence="16" id="KW-1185">Reference proteome</keyword>
<keyword evidence="6 13" id="KW-0812">Transmembrane</keyword>
<comment type="caution">
    <text evidence="15">The sequence shown here is derived from an EMBL/GenBank/DDBJ whole genome shotgun (WGS) entry which is preliminary data.</text>
</comment>
<feature type="transmembrane region" description="Helical" evidence="13">
    <location>
        <begin position="136"/>
        <end position="159"/>
    </location>
</feature>
<keyword evidence="11" id="KW-0482">Metalloprotease</keyword>
<dbReference type="PANTHER" id="PTHR35864:SF1">
    <property type="entry name" value="ZINC METALLOPROTEASE YWHC-RELATED"/>
    <property type="match status" value="1"/>
</dbReference>
<dbReference type="InterPro" id="IPR008915">
    <property type="entry name" value="Peptidase_M50"/>
</dbReference>
<sequence length="280" mass="30123">MTSAPLRPTTREIIRAVRPGPVFLGLVVAAAAGGWLVAGSAPGRNLESVGGTLLLVLAGWVISLCLHEFAHAVTAFRFGDRNAELRGYLTLNPLRYTHPGLSIGLPLLIILLGGIGFPGGAVYVHQHGFTRAQRTMVSLAGPLTNAALGAILLIVVRFAQPSTYGSQGFGSGDNVLYFADGLNLWAALSMLAFLQITAAVLNIAPVPGFDGYGAIEPYLSEQTRFSMQKIAPYGFLIVFALLFIPFLNRAFFDFVYWLFGLSGVPSVLASYGWNLFVFWR</sequence>
<dbReference type="InterPro" id="IPR052348">
    <property type="entry name" value="Metallopeptidase_M50B"/>
</dbReference>
<dbReference type="GO" id="GO:0046872">
    <property type="term" value="F:metal ion binding"/>
    <property type="evidence" value="ECO:0007669"/>
    <property type="project" value="UniProtKB-KW"/>
</dbReference>
<evidence type="ECO:0000313" key="16">
    <source>
        <dbReference type="Proteomes" id="UP001143347"/>
    </source>
</evidence>
<keyword evidence="10 13" id="KW-1133">Transmembrane helix</keyword>
<evidence type="ECO:0000256" key="13">
    <source>
        <dbReference type="SAM" id="Phobius"/>
    </source>
</evidence>
<dbReference type="AlphaFoldDB" id="A0A9X3D301"/>
<reference evidence="15" key="1">
    <citation type="submission" date="2022-10" db="EMBL/GenBank/DDBJ databases">
        <title>WGS of marine actinomycetes from Thailand.</title>
        <authorList>
            <person name="Thawai C."/>
        </authorList>
    </citation>
    <scope>NUCLEOTIDE SEQUENCE</scope>
    <source>
        <strain evidence="15">SW21</strain>
    </source>
</reference>
<dbReference type="InterPro" id="IPR044537">
    <property type="entry name" value="Rip2-like"/>
</dbReference>
<accession>A0A9X3D301</accession>
<comment type="similarity">
    <text evidence="3">Belongs to the peptidase M50B family.</text>
</comment>
<feature type="transmembrane region" description="Helical" evidence="13">
    <location>
        <begin position="254"/>
        <end position="279"/>
    </location>
</feature>
<evidence type="ECO:0000259" key="14">
    <source>
        <dbReference type="Pfam" id="PF02163"/>
    </source>
</evidence>
<dbReference type="CDD" id="cd06158">
    <property type="entry name" value="S2P-M50_like_1"/>
    <property type="match status" value="1"/>
</dbReference>
<dbReference type="GO" id="GO:0006508">
    <property type="term" value="P:proteolysis"/>
    <property type="evidence" value="ECO:0007669"/>
    <property type="project" value="UniProtKB-KW"/>
</dbReference>
<keyword evidence="12 13" id="KW-0472">Membrane</keyword>
<evidence type="ECO:0000256" key="2">
    <source>
        <dbReference type="ARBA" id="ARBA00004651"/>
    </source>
</evidence>
<evidence type="ECO:0000256" key="1">
    <source>
        <dbReference type="ARBA" id="ARBA00001947"/>
    </source>
</evidence>
<feature type="transmembrane region" description="Helical" evidence="13">
    <location>
        <begin position="230"/>
        <end position="248"/>
    </location>
</feature>
<proteinExistence type="inferred from homology"/>
<evidence type="ECO:0000256" key="8">
    <source>
        <dbReference type="ARBA" id="ARBA00022801"/>
    </source>
</evidence>
<keyword evidence="4" id="KW-1003">Cell membrane</keyword>
<keyword evidence="7" id="KW-0479">Metal-binding</keyword>
<feature type="transmembrane region" description="Helical" evidence="13">
    <location>
        <begin position="99"/>
        <end position="124"/>
    </location>
</feature>
<keyword evidence="9" id="KW-0862">Zinc</keyword>
<dbReference type="Pfam" id="PF02163">
    <property type="entry name" value="Peptidase_M50"/>
    <property type="match status" value="1"/>
</dbReference>
<feature type="transmembrane region" description="Helical" evidence="13">
    <location>
        <begin position="20"/>
        <end position="41"/>
    </location>
</feature>
<gene>
    <name evidence="15" type="ORF">OSB52_02035</name>
</gene>
<comment type="subcellular location">
    <subcellularLocation>
        <location evidence="2">Cell membrane</location>
        <topology evidence="2">Multi-pass membrane protein</topology>
    </subcellularLocation>
</comment>
<feature type="domain" description="Peptidase M50" evidence="14">
    <location>
        <begin position="59"/>
        <end position="244"/>
    </location>
</feature>
<keyword evidence="8" id="KW-0378">Hydrolase</keyword>
<keyword evidence="5 15" id="KW-0645">Protease</keyword>
<dbReference type="RefSeq" id="WP_235724451.1">
    <property type="nucleotide sequence ID" value="NZ_JAPKFM010000002.1"/>
</dbReference>
<evidence type="ECO:0000256" key="7">
    <source>
        <dbReference type="ARBA" id="ARBA00022723"/>
    </source>
</evidence>
<evidence type="ECO:0000256" key="12">
    <source>
        <dbReference type="ARBA" id="ARBA00023136"/>
    </source>
</evidence>
<dbReference type="GO" id="GO:0005886">
    <property type="term" value="C:plasma membrane"/>
    <property type="evidence" value="ECO:0007669"/>
    <property type="project" value="UniProtKB-SubCell"/>
</dbReference>
<evidence type="ECO:0000256" key="10">
    <source>
        <dbReference type="ARBA" id="ARBA00022989"/>
    </source>
</evidence>
<organism evidence="15 16">
    <name type="scientific">Gordonia aquimaris</name>
    <dbReference type="NCBI Taxonomy" id="2984863"/>
    <lineage>
        <taxon>Bacteria</taxon>
        <taxon>Bacillati</taxon>
        <taxon>Actinomycetota</taxon>
        <taxon>Actinomycetes</taxon>
        <taxon>Mycobacteriales</taxon>
        <taxon>Gordoniaceae</taxon>
        <taxon>Gordonia</taxon>
    </lineage>
</organism>
<feature type="transmembrane region" description="Helical" evidence="13">
    <location>
        <begin position="184"/>
        <end position="209"/>
    </location>
</feature>
<dbReference type="GO" id="GO:0008237">
    <property type="term" value="F:metallopeptidase activity"/>
    <property type="evidence" value="ECO:0007669"/>
    <property type="project" value="UniProtKB-KW"/>
</dbReference>
<dbReference type="Proteomes" id="UP001143347">
    <property type="component" value="Unassembled WGS sequence"/>
</dbReference>